<dbReference type="GO" id="GO:0016491">
    <property type="term" value="F:oxidoreductase activity"/>
    <property type="evidence" value="ECO:0007669"/>
    <property type="project" value="UniProtKB-KW"/>
</dbReference>
<dbReference type="RefSeq" id="WP_354700678.1">
    <property type="nucleotide sequence ID" value="NZ_CP114014.1"/>
</dbReference>
<feature type="domain" description="NADP-dependent oxidoreductase" evidence="1">
    <location>
        <begin position="13"/>
        <end position="315"/>
    </location>
</feature>
<evidence type="ECO:0000313" key="2">
    <source>
        <dbReference type="EMBL" id="XAY04134.1"/>
    </source>
</evidence>
<accession>A0AAU7AR41</accession>
<dbReference type="Gene3D" id="3.20.20.100">
    <property type="entry name" value="NADP-dependent oxidoreductase domain"/>
    <property type="match status" value="1"/>
</dbReference>
<keyword evidence="2" id="KW-0560">Oxidoreductase</keyword>
<dbReference type="InterPro" id="IPR050523">
    <property type="entry name" value="AKR_Detox_Biosynth"/>
</dbReference>
<protein>
    <submittedName>
        <fullName evidence="2">1-deoxyxylulose-5-phosphate synthase YajO</fullName>
        <ecNumber evidence="2">1.1.-.-</ecNumber>
    </submittedName>
</protein>
<organism evidence="2">
    <name type="scientific">Paraconexibacter sp. AEG42_29</name>
    <dbReference type="NCBI Taxonomy" id="2997339"/>
    <lineage>
        <taxon>Bacteria</taxon>
        <taxon>Bacillati</taxon>
        <taxon>Actinomycetota</taxon>
        <taxon>Thermoleophilia</taxon>
        <taxon>Solirubrobacterales</taxon>
        <taxon>Paraconexibacteraceae</taxon>
        <taxon>Paraconexibacter</taxon>
    </lineage>
</organism>
<dbReference type="CDD" id="cd19081">
    <property type="entry name" value="AKR_AKR9C1"/>
    <property type="match status" value="1"/>
</dbReference>
<reference evidence="2" key="1">
    <citation type="submission" date="2022-12" db="EMBL/GenBank/DDBJ databases">
        <title>Paraconexibacter alkalitolerans sp. nov. and Baekduia alba sp. nov., isolated from soil and emended description of the genera Paraconexibacter (Chun et al., 2020) and Baekduia (An et al., 2020).</title>
        <authorList>
            <person name="Vieira S."/>
            <person name="Huber K.J."/>
            <person name="Geppert A."/>
            <person name="Wolf J."/>
            <person name="Neumann-Schaal M."/>
            <person name="Muesken M."/>
            <person name="Overmann J."/>
        </authorList>
    </citation>
    <scope>NUCLEOTIDE SEQUENCE</scope>
    <source>
        <strain evidence="2">AEG42_29</strain>
    </source>
</reference>
<dbReference type="EC" id="1.1.-.-" evidence="2"/>
<dbReference type="KEGG" id="parq:DSM112329_00963"/>
<evidence type="ECO:0000259" key="1">
    <source>
        <dbReference type="Pfam" id="PF00248"/>
    </source>
</evidence>
<dbReference type="AlphaFoldDB" id="A0AAU7AR41"/>
<dbReference type="GO" id="GO:0005829">
    <property type="term" value="C:cytosol"/>
    <property type="evidence" value="ECO:0007669"/>
    <property type="project" value="TreeGrafter"/>
</dbReference>
<gene>
    <name evidence="2" type="primary">yajO_1</name>
    <name evidence="2" type="ORF">DSM112329_00963</name>
</gene>
<dbReference type="Pfam" id="PF00248">
    <property type="entry name" value="Aldo_ket_red"/>
    <property type="match status" value="1"/>
</dbReference>
<dbReference type="EMBL" id="CP114014">
    <property type="protein sequence ID" value="XAY04134.1"/>
    <property type="molecule type" value="Genomic_DNA"/>
</dbReference>
<dbReference type="PANTHER" id="PTHR43364">
    <property type="entry name" value="NADH-SPECIFIC METHYLGLYOXAL REDUCTASE-RELATED"/>
    <property type="match status" value="1"/>
</dbReference>
<sequence>MSAPASSALDVHPLCLGGNVFGWTADDAASFAVLDRYTGAGGNFVDTADVYSAWVPGHEGGESEAVIGRWLAQRGGADGVQIATKVGMNAASGFHNLKPETVTAACDASLERLGVERIDLYYAHRDDTDVPLEESLGAFDALVKAGKVAHIGVSNVPPDRLREMVAVTKAEGYAPIAALQPAYNLLDRAGFEDELQAICAENDIACVPYYGLAMGFLTGKYTQESVAADIDSPRAKGAIKTYAGNERTWVTLDALRVIAAERSVPVAAVALAWLHGRDTVLAPIASARTVEQLDDLLPFVGLELTADEVAALDAASAA</sequence>
<dbReference type="SUPFAM" id="SSF51430">
    <property type="entry name" value="NAD(P)-linked oxidoreductase"/>
    <property type="match status" value="1"/>
</dbReference>
<dbReference type="InterPro" id="IPR036812">
    <property type="entry name" value="NAD(P)_OxRdtase_dom_sf"/>
</dbReference>
<name>A0AAU7AR41_9ACTN</name>
<dbReference type="InterPro" id="IPR023210">
    <property type="entry name" value="NADP_OxRdtase_dom"/>
</dbReference>
<dbReference type="PANTHER" id="PTHR43364:SF6">
    <property type="entry name" value="OXIDOREDUCTASE-RELATED"/>
    <property type="match status" value="1"/>
</dbReference>
<proteinExistence type="predicted"/>